<evidence type="ECO:0000256" key="1">
    <source>
        <dbReference type="ARBA" id="ARBA00000085"/>
    </source>
</evidence>
<evidence type="ECO:0000256" key="4">
    <source>
        <dbReference type="ARBA" id="ARBA00022679"/>
    </source>
</evidence>
<dbReference type="PRINTS" id="PR00344">
    <property type="entry name" value="BCTRLSENSOR"/>
</dbReference>
<feature type="domain" description="Response regulatory" evidence="14">
    <location>
        <begin position="1107"/>
        <end position="1230"/>
    </location>
</feature>
<dbReference type="InterPro" id="IPR004358">
    <property type="entry name" value="Sig_transdc_His_kin-like_C"/>
</dbReference>
<dbReference type="CDD" id="cd00082">
    <property type="entry name" value="HisKA"/>
    <property type="match status" value="1"/>
</dbReference>
<dbReference type="InterPro" id="IPR005467">
    <property type="entry name" value="His_kinase_dom"/>
</dbReference>
<evidence type="ECO:0000313" key="16">
    <source>
        <dbReference type="Proteomes" id="UP000315303"/>
    </source>
</evidence>
<comment type="subunit">
    <text evidence="9">At low DSF concentrations, interacts with RpfF.</text>
</comment>
<feature type="domain" description="Response regulatory" evidence="14">
    <location>
        <begin position="1265"/>
        <end position="1387"/>
    </location>
</feature>
<keyword evidence="7" id="KW-0067">ATP-binding</keyword>
<dbReference type="PANTHER" id="PTHR45339">
    <property type="entry name" value="HYBRID SIGNAL TRANSDUCTION HISTIDINE KINASE J"/>
    <property type="match status" value="1"/>
</dbReference>
<evidence type="ECO:0000256" key="5">
    <source>
        <dbReference type="ARBA" id="ARBA00022741"/>
    </source>
</evidence>
<keyword evidence="3 11" id="KW-0597">Phosphoprotein</keyword>
<evidence type="ECO:0000256" key="7">
    <source>
        <dbReference type="ARBA" id="ARBA00022840"/>
    </source>
</evidence>
<organism evidence="15 16">
    <name type="scientific">Litorilituus lipolyticus</name>
    <dbReference type="NCBI Taxonomy" id="2491017"/>
    <lineage>
        <taxon>Bacteria</taxon>
        <taxon>Pseudomonadati</taxon>
        <taxon>Pseudomonadota</taxon>
        <taxon>Gammaproteobacteria</taxon>
        <taxon>Alteromonadales</taxon>
        <taxon>Colwelliaceae</taxon>
        <taxon>Litorilituus</taxon>
    </lineage>
</organism>
<gene>
    <name evidence="15" type="ORF">EPA86_04645</name>
</gene>
<dbReference type="SUPFAM" id="SSF55874">
    <property type="entry name" value="ATPase domain of HSP90 chaperone/DNA topoisomerase II/histidine kinase"/>
    <property type="match status" value="1"/>
</dbReference>
<evidence type="ECO:0000256" key="2">
    <source>
        <dbReference type="ARBA" id="ARBA00012438"/>
    </source>
</evidence>
<protein>
    <recommendedName>
        <fullName evidence="10">Sensory/regulatory protein RpfC</fullName>
        <ecNumber evidence="2">2.7.13.3</ecNumber>
    </recommendedName>
</protein>
<dbReference type="InterPro" id="IPR036097">
    <property type="entry name" value="HisK_dim/P_sf"/>
</dbReference>
<dbReference type="Pfam" id="PF02518">
    <property type="entry name" value="HATPase_c"/>
    <property type="match status" value="1"/>
</dbReference>
<accession>A0A502L1F1</accession>
<keyword evidence="12" id="KW-1133">Transmembrane helix</keyword>
<feature type="transmembrane region" description="Helical" evidence="12">
    <location>
        <begin position="791"/>
        <end position="811"/>
    </location>
</feature>
<dbReference type="GO" id="GO:0000155">
    <property type="term" value="F:phosphorelay sensor kinase activity"/>
    <property type="evidence" value="ECO:0007669"/>
    <property type="project" value="InterPro"/>
</dbReference>
<dbReference type="InterPro" id="IPR011123">
    <property type="entry name" value="Y_Y_Y"/>
</dbReference>
<dbReference type="Gene3D" id="2.60.40.10">
    <property type="entry name" value="Immunoglobulins"/>
    <property type="match status" value="1"/>
</dbReference>
<dbReference type="Pfam" id="PF07495">
    <property type="entry name" value="Y_Y_Y"/>
    <property type="match status" value="1"/>
</dbReference>
<dbReference type="Gene3D" id="3.40.50.2300">
    <property type="match status" value="2"/>
</dbReference>
<dbReference type="SUPFAM" id="SSF52172">
    <property type="entry name" value="CheY-like"/>
    <property type="match status" value="2"/>
</dbReference>
<evidence type="ECO:0000259" key="14">
    <source>
        <dbReference type="PROSITE" id="PS50110"/>
    </source>
</evidence>
<keyword evidence="4" id="KW-0808">Transferase</keyword>
<dbReference type="SMART" id="SM00448">
    <property type="entry name" value="REC"/>
    <property type="match status" value="2"/>
</dbReference>
<keyword evidence="8" id="KW-0902">Two-component regulatory system</keyword>
<dbReference type="CDD" id="cd00156">
    <property type="entry name" value="REC"/>
    <property type="match status" value="1"/>
</dbReference>
<dbReference type="SUPFAM" id="SSF47384">
    <property type="entry name" value="Homodimeric domain of signal transducing histidine kinase"/>
    <property type="match status" value="1"/>
</dbReference>
<name>A0A502L1F1_9GAMM</name>
<dbReference type="Proteomes" id="UP000315303">
    <property type="component" value="Unassembled WGS sequence"/>
</dbReference>
<keyword evidence="12" id="KW-0812">Transmembrane</keyword>
<reference evidence="15 16" key="1">
    <citation type="submission" date="2019-01" db="EMBL/GenBank/DDBJ databases">
        <title>Litorilituus lipolytica sp. nov., isolated from intertidal sand of the Yellow Sea in China.</title>
        <authorList>
            <person name="Liu A."/>
        </authorList>
    </citation>
    <scope>NUCLEOTIDE SEQUENCE [LARGE SCALE GENOMIC DNA]</scope>
    <source>
        <strain evidence="15 16">RZ04</strain>
    </source>
</reference>
<dbReference type="EMBL" id="SAWY01000007">
    <property type="protein sequence ID" value="TPH17840.1"/>
    <property type="molecule type" value="Genomic_DNA"/>
</dbReference>
<dbReference type="SMART" id="SM00388">
    <property type="entry name" value="HisKA"/>
    <property type="match status" value="1"/>
</dbReference>
<keyword evidence="5" id="KW-0547">Nucleotide-binding</keyword>
<evidence type="ECO:0000259" key="13">
    <source>
        <dbReference type="PROSITE" id="PS50109"/>
    </source>
</evidence>
<dbReference type="SUPFAM" id="SSF101898">
    <property type="entry name" value="NHL repeat"/>
    <property type="match status" value="1"/>
</dbReference>
<dbReference type="EC" id="2.7.13.3" evidence="2"/>
<evidence type="ECO:0000313" key="15">
    <source>
        <dbReference type="EMBL" id="TPH17840.1"/>
    </source>
</evidence>
<sequence>MLINLLSYLRLTCIVTLVLGAITPAHCNESPSRLNNKYLIKKLTAEDGFVSSEIYSIIQDTQGLLWFGTAENGVMRYDGRKVTLFEFDSLTPGGLSHNDAGNLMLDQNGKIWIGTWGGGANLYDPATGHFENFIHDPLRKDSIASNRIQSLFHDQEGTVWLGSYDKGLSKYLGNNRFKLIDKIEGDASSLSHSRIWDIKDHDSNNLWIATSYGLNLFDKNKQTFTHFFPQPENKTPTGANEIRSILITSQGKFYVATQQGPYLFEMQSGTFTRVTSPFDNNLGQVNSMIEDQTGDIWFVTTKGVFRQSSSTNEIEKLDFEHNNGLRIIFEDNTGTKWITSEVHGIYKLMPRGRFKSINSTELIAPNGLATDANGDIFIVSSLSELFTWKVASQQLEKLSLPIFSAGNGYTNNGITERPIILPDNNKNLWIAQDEGLAKYNIETKQLELFTYPKTDQHFRKFRDFRALSLDHKNRLWIGTYKNGVYLYDIATKTFAHLDNTVKLSHPEILEIFRDKKDNMWIGTGDGVHLWQEAKQQLISFKSDSNQEGSLLGNIVQDIHQANNDDIWIATQKGLNLFLPESKTFKHFNVKDGLPTSLIRAIANDSNGDIWLTTNKGVSKLEPLSGEVTNYGNENGSLGLNYYPSSLVRGVNDTLFTSSQRGIEFFNLASLETVNSEPNIVLTGFSKMGQSVKLERPYSYVTDIELSYLDYFFSFEFSVLDFISPNRNQYAYKLEGYDDNWIEIGNRNSASFTNLDGGSYRFLVKATNGRGEWGEKLLSINLHVSPSPWGTWWAYSLYSLIVVLFIFLAIYLRTRLQQSEIKRQKQFVFALEQQVSEKTASLNAQAADLTEALKKAEEATRLKSEFLANMSHEIRTPMNGVLGMLNLLKSSELTSEQEHRINIANSSANSLLTIINDILDFSKIEAGRLELEYIDFDLRNLLGNFAESIALSAQIKGVEIILDLTDIQLSSIKSDPGRIRQILTNIVSNAIKFTEQGEIAILAKLEPTEQNDIYVFTCKIQDTGIGIPEEKIQSLFGVFSQVDASTTRKYGGTGLGLSITKKLCKLLNGDVTVTSEVGKGSCFEITCLVEKSLSAKDIVPPINCANSNVLIVAENQSNRGALRRQLESWGITVTEADSGEQALNYCYESFNSDEGSFFDIALIDFNMTNMNGEALVKSIRANESYKAMKLVMMTSMDEQIDLKHLSAIGANTSFYKPATTNDLVNALSVMHIVSESPSTDHSTKKQQIKSKIAVIEDIINWPESTRILLVEDNRVNQMVALSVLKNINLTADVAVNGIEALKALKNATSKPFTVVIMDCQMPEMDGYEATKKIRDGDAGEVNKNIHIIAMTANAMQGDKEKCLNAGMNDYLTKPINPKSLLKKLRAWLGQDINIP</sequence>
<dbReference type="CDD" id="cd16922">
    <property type="entry name" value="HATPase_EvgS-ArcB-TorS-like"/>
    <property type="match status" value="1"/>
</dbReference>
<dbReference type="InterPro" id="IPR015943">
    <property type="entry name" value="WD40/YVTN_repeat-like_dom_sf"/>
</dbReference>
<comment type="caution">
    <text evidence="15">The sequence shown here is derived from an EMBL/GenBank/DDBJ whole genome shotgun (WGS) entry which is preliminary data.</text>
</comment>
<dbReference type="Pfam" id="PF00512">
    <property type="entry name" value="HisKA"/>
    <property type="match status" value="1"/>
</dbReference>
<dbReference type="Pfam" id="PF00072">
    <property type="entry name" value="Response_reg"/>
    <property type="match status" value="2"/>
</dbReference>
<dbReference type="InterPro" id="IPR003661">
    <property type="entry name" value="HisK_dim/P_dom"/>
</dbReference>
<dbReference type="InterPro" id="IPR013783">
    <property type="entry name" value="Ig-like_fold"/>
</dbReference>
<dbReference type="InterPro" id="IPR011006">
    <property type="entry name" value="CheY-like_superfamily"/>
</dbReference>
<dbReference type="GO" id="GO:0005524">
    <property type="term" value="F:ATP binding"/>
    <property type="evidence" value="ECO:0007669"/>
    <property type="project" value="UniProtKB-KW"/>
</dbReference>
<dbReference type="Gene3D" id="2.130.10.10">
    <property type="entry name" value="YVTN repeat-like/Quinoprotein amine dehydrogenase"/>
    <property type="match status" value="2"/>
</dbReference>
<feature type="domain" description="Histidine kinase" evidence="13">
    <location>
        <begin position="868"/>
        <end position="1090"/>
    </location>
</feature>
<dbReference type="InterPro" id="IPR011110">
    <property type="entry name" value="Reg_prop"/>
</dbReference>
<comment type="catalytic activity">
    <reaction evidence="1">
        <text>ATP + protein L-histidine = ADP + protein N-phospho-L-histidine.</text>
        <dbReference type="EC" id="2.7.13.3"/>
    </reaction>
</comment>
<dbReference type="Pfam" id="PF07494">
    <property type="entry name" value="Reg_prop"/>
    <property type="match status" value="4"/>
</dbReference>
<proteinExistence type="predicted"/>
<keyword evidence="6 15" id="KW-0418">Kinase</keyword>
<evidence type="ECO:0000256" key="8">
    <source>
        <dbReference type="ARBA" id="ARBA00023012"/>
    </source>
</evidence>
<evidence type="ECO:0000256" key="3">
    <source>
        <dbReference type="ARBA" id="ARBA00022553"/>
    </source>
</evidence>
<feature type="modified residue" description="4-aspartylphosphate" evidence="11">
    <location>
        <position position="1163"/>
    </location>
</feature>
<dbReference type="InterPro" id="IPR003594">
    <property type="entry name" value="HATPase_dom"/>
</dbReference>
<dbReference type="SMART" id="SM00387">
    <property type="entry name" value="HATPase_c"/>
    <property type="match status" value="1"/>
</dbReference>
<dbReference type="Gene3D" id="3.30.565.10">
    <property type="entry name" value="Histidine kinase-like ATPase, C-terminal domain"/>
    <property type="match status" value="1"/>
</dbReference>
<dbReference type="SUPFAM" id="SSF63829">
    <property type="entry name" value="Calcium-dependent phosphotriesterase"/>
    <property type="match status" value="2"/>
</dbReference>
<keyword evidence="12" id="KW-0472">Membrane</keyword>
<keyword evidence="16" id="KW-1185">Reference proteome</keyword>
<evidence type="ECO:0000256" key="9">
    <source>
        <dbReference type="ARBA" id="ARBA00064003"/>
    </source>
</evidence>
<evidence type="ECO:0000256" key="10">
    <source>
        <dbReference type="ARBA" id="ARBA00068150"/>
    </source>
</evidence>
<dbReference type="OrthoDB" id="9772100at2"/>
<evidence type="ECO:0000256" key="12">
    <source>
        <dbReference type="SAM" id="Phobius"/>
    </source>
</evidence>
<dbReference type="PROSITE" id="PS50110">
    <property type="entry name" value="RESPONSE_REGULATORY"/>
    <property type="match status" value="2"/>
</dbReference>
<feature type="modified residue" description="4-aspartylphosphate" evidence="11">
    <location>
        <position position="1317"/>
    </location>
</feature>
<dbReference type="RefSeq" id="WP_140602246.1">
    <property type="nucleotide sequence ID" value="NZ_SAWY01000007.1"/>
</dbReference>
<dbReference type="FunFam" id="1.10.287.130:FF:000002">
    <property type="entry name" value="Two-component osmosensing histidine kinase"/>
    <property type="match status" value="1"/>
</dbReference>
<dbReference type="Gene3D" id="1.10.287.130">
    <property type="match status" value="1"/>
</dbReference>
<evidence type="ECO:0000256" key="11">
    <source>
        <dbReference type="PROSITE-ProRule" id="PRU00169"/>
    </source>
</evidence>
<dbReference type="InterPro" id="IPR036890">
    <property type="entry name" value="HATPase_C_sf"/>
</dbReference>
<dbReference type="CDD" id="cd17546">
    <property type="entry name" value="REC_hyHK_CKI1_RcsC-like"/>
    <property type="match status" value="1"/>
</dbReference>
<dbReference type="InterPro" id="IPR001789">
    <property type="entry name" value="Sig_transdc_resp-reg_receiver"/>
</dbReference>
<evidence type="ECO:0000256" key="6">
    <source>
        <dbReference type="ARBA" id="ARBA00022777"/>
    </source>
</evidence>
<dbReference type="FunFam" id="3.30.565.10:FF:000010">
    <property type="entry name" value="Sensor histidine kinase RcsC"/>
    <property type="match status" value="1"/>
</dbReference>
<dbReference type="PROSITE" id="PS50109">
    <property type="entry name" value="HIS_KIN"/>
    <property type="match status" value="1"/>
</dbReference>
<dbReference type="PANTHER" id="PTHR45339:SF1">
    <property type="entry name" value="HYBRID SIGNAL TRANSDUCTION HISTIDINE KINASE J"/>
    <property type="match status" value="1"/>
</dbReference>